<protein>
    <recommendedName>
        <fullName evidence="5">DUF2282 domain-containing protein</fullName>
    </recommendedName>
</protein>
<dbReference type="Proteomes" id="UP000614287">
    <property type="component" value="Unassembled WGS sequence"/>
</dbReference>
<organism evidence="3 4">
    <name type="scientific">Formosimonas limnophila</name>
    <dbReference type="NCBI Taxonomy" id="1384487"/>
    <lineage>
        <taxon>Bacteria</taxon>
        <taxon>Pseudomonadati</taxon>
        <taxon>Pseudomonadota</taxon>
        <taxon>Betaproteobacteria</taxon>
        <taxon>Burkholderiales</taxon>
        <taxon>Burkholderiaceae</taxon>
        <taxon>Formosimonas</taxon>
    </lineage>
</organism>
<feature type="signal peptide" evidence="2">
    <location>
        <begin position="1"/>
        <end position="18"/>
    </location>
</feature>
<evidence type="ECO:0008006" key="5">
    <source>
        <dbReference type="Google" id="ProtNLM"/>
    </source>
</evidence>
<evidence type="ECO:0000313" key="3">
    <source>
        <dbReference type="EMBL" id="GHA73525.1"/>
    </source>
</evidence>
<accession>A0A8J3CMR0</accession>
<dbReference type="AlphaFoldDB" id="A0A8J3CMR0"/>
<dbReference type="Pfam" id="PF10048">
    <property type="entry name" value="DUF2282"/>
    <property type="match status" value="1"/>
</dbReference>
<dbReference type="PROSITE" id="PS51257">
    <property type="entry name" value="PROKAR_LIPOPROTEIN"/>
    <property type="match status" value="1"/>
</dbReference>
<dbReference type="EMBL" id="BMZG01000006">
    <property type="protein sequence ID" value="GHA73525.1"/>
    <property type="molecule type" value="Genomic_DNA"/>
</dbReference>
<feature type="region of interest" description="Disordered" evidence="1">
    <location>
        <begin position="26"/>
        <end position="45"/>
    </location>
</feature>
<keyword evidence="2" id="KW-0732">Signal</keyword>
<dbReference type="RefSeq" id="WP_189493152.1">
    <property type="nucleotide sequence ID" value="NZ_BMZG01000006.1"/>
</dbReference>
<sequence>MKKYNMMMAAAVASLTLAACSKPAEAPKADATAKADAKTAADPAKSEKCYGIAMAGKNDCANKTGTHSCAGQAKTDNDPNEWKYVDKGTCAGLGGKTA</sequence>
<name>A0A8J3CMR0_9BURK</name>
<proteinExistence type="predicted"/>
<gene>
    <name evidence="3" type="ORF">GCM10009007_13170</name>
</gene>
<reference evidence="3" key="1">
    <citation type="journal article" date="2014" name="Int. J. Syst. Evol. Microbiol.">
        <title>Complete genome sequence of Corynebacterium casei LMG S-19264T (=DSM 44701T), isolated from a smear-ripened cheese.</title>
        <authorList>
            <consortium name="US DOE Joint Genome Institute (JGI-PGF)"/>
            <person name="Walter F."/>
            <person name="Albersmeier A."/>
            <person name="Kalinowski J."/>
            <person name="Ruckert C."/>
        </authorList>
    </citation>
    <scope>NUCLEOTIDE SEQUENCE</scope>
    <source>
        <strain evidence="3">KCTC 32501</strain>
    </source>
</reference>
<dbReference type="InterPro" id="IPR018740">
    <property type="entry name" value="DUF2282_membr"/>
</dbReference>
<comment type="caution">
    <text evidence="3">The sequence shown here is derived from an EMBL/GenBank/DDBJ whole genome shotgun (WGS) entry which is preliminary data.</text>
</comment>
<reference evidence="3" key="2">
    <citation type="submission" date="2020-09" db="EMBL/GenBank/DDBJ databases">
        <authorList>
            <person name="Sun Q."/>
            <person name="Kim S."/>
        </authorList>
    </citation>
    <scope>NUCLEOTIDE SEQUENCE</scope>
    <source>
        <strain evidence="3">KCTC 32501</strain>
    </source>
</reference>
<evidence type="ECO:0000256" key="2">
    <source>
        <dbReference type="SAM" id="SignalP"/>
    </source>
</evidence>
<evidence type="ECO:0000256" key="1">
    <source>
        <dbReference type="SAM" id="MobiDB-lite"/>
    </source>
</evidence>
<keyword evidence="4" id="KW-1185">Reference proteome</keyword>
<feature type="chain" id="PRO_5035316002" description="DUF2282 domain-containing protein" evidence="2">
    <location>
        <begin position="19"/>
        <end position="98"/>
    </location>
</feature>
<evidence type="ECO:0000313" key="4">
    <source>
        <dbReference type="Proteomes" id="UP000614287"/>
    </source>
</evidence>